<comment type="caution">
    <text evidence="1">The sequence shown here is derived from an EMBL/GenBank/DDBJ whole genome shotgun (WGS) entry which is preliminary data.</text>
</comment>
<protein>
    <submittedName>
        <fullName evidence="1">Uncharacterized protein</fullName>
    </submittedName>
</protein>
<proteinExistence type="predicted"/>
<name>A0A8J4RPV5_9ROSI</name>
<dbReference type="Proteomes" id="UP000737018">
    <property type="component" value="Unassembled WGS sequence"/>
</dbReference>
<dbReference type="EMBL" id="JRKL02000934">
    <property type="protein sequence ID" value="KAF3967201.1"/>
    <property type="molecule type" value="Genomic_DNA"/>
</dbReference>
<dbReference type="AlphaFoldDB" id="A0A8J4RPV5"/>
<keyword evidence="2" id="KW-1185">Reference proteome</keyword>
<sequence>MPLMIFLINLRSYPIRIVLLHPHDLDPNRVLILIHQYPHRSHRHHHHHHHHQKLYPLTASPSVARVISKFLNNTTNTVIINATSVTTAIPSSDSSWSRSI</sequence>
<reference evidence="1" key="1">
    <citation type="submission" date="2020-03" db="EMBL/GenBank/DDBJ databases">
        <title>Castanea mollissima Vanexum genome sequencing.</title>
        <authorList>
            <person name="Staton M."/>
        </authorList>
    </citation>
    <scope>NUCLEOTIDE SEQUENCE</scope>
    <source>
        <tissue evidence="1">Leaf</tissue>
    </source>
</reference>
<gene>
    <name evidence="1" type="ORF">CMV_008778</name>
</gene>
<evidence type="ECO:0000313" key="1">
    <source>
        <dbReference type="EMBL" id="KAF3967201.1"/>
    </source>
</evidence>
<evidence type="ECO:0000313" key="2">
    <source>
        <dbReference type="Proteomes" id="UP000737018"/>
    </source>
</evidence>
<accession>A0A8J4RPV5</accession>
<organism evidence="1 2">
    <name type="scientific">Castanea mollissima</name>
    <name type="common">Chinese chestnut</name>
    <dbReference type="NCBI Taxonomy" id="60419"/>
    <lineage>
        <taxon>Eukaryota</taxon>
        <taxon>Viridiplantae</taxon>
        <taxon>Streptophyta</taxon>
        <taxon>Embryophyta</taxon>
        <taxon>Tracheophyta</taxon>
        <taxon>Spermatophyta</taxon>
        <taxon>Magnoliopsida</taxon>
        <taxon>eudicotyledons</taxon>
        <taxon>Gunneridae</taxon>
        <taxon>Pentapetalae</taxon>
        <taxon>rosids</taxon>
        <taxon>fabids</taxon>
        <taxon>Fagales</taxon>
        <taxon>Fagaceae</taxon>
        <taxon>Castanea</taxon>
    </lineage>
</organism>